<name>A0ABN6S8Z5_9BIFI</name>
<feature type="domain" description="Solute-binding protein family 3/N-terminal" evidence="4">
    <location>
        <begin position="74"/>
        <end position="301"/>
    </location>
</feature>
<dbReference type="InterPro" id="IPR001638">
    <property type="entry name" value="Solute-binding_3/MltF_N"/>
</dbReference>
<accession>A0ABN6S8Z5</accession>
<feature type="chain" id="PRO_5045550294" evidence="3">
    <location>
        <begin position="19"/>
        <end position="315"/>
    </location>
</feature>
<keyword evidence="1 3" id="KW-0732">Signal</keyword>
<evidence type="ECO:0000259" key="4">
    <source>
        <dbReference type="SMART" id="SM00062"/>
    </source>
</evidence>
<dbReference type="PROSITE" id="PS51257">
    <property type="entry name" value="PROKAR_LIPOPROTEIN"/>
    <property type="match status" value="1"/>
</dbReference>
<dbReference type="Gene3D" id="3.40.190.10">
    <property type="entry name" value="Periplasmic binding protein-like II"/>
    <property type="match status" value="2"/>
</dbReference>
<sequence length="315" mass="33128">MKSMKALAAAAISVVVLASLGACGTTDEPDKTSGSKDSSSSSSNSHPSAYDVSGIKKDDAIAALVPKSVSEDGKFTVGMETTYAPGEFVGEDGKTPMGFDVDLSNAIAQVIGLKPEMASAAFDAIIPAIGSKYDAGISSFTITKEREQAVDFVSSFKAGTAFAVQKGNPKKLKDSDLCGSKIGVQTGTMEEQDADKLAKDCKAQGKKDIEVQSYKLQTDAATAVMTGKIDVFYADSQVTGYAIKQTEGKLEQLGKDSDVVLQGIAIKKGDQQMTNAMQKAMQKLIDDGTYGKIMEHWGVQSGMIDKAEINPEVAD</sequence>
<dbReference type="SUPFAM" id="SSF53850">
    <property type="entry name" value="Periplasmic binding protein-like II"/>
    <property type="match status" value="1"/>
</dbReference>
<dbReference type="PANTHER" id="PTHR35936:SF17">
    <property type="entry name" value="ARGININE-BINDING EXTRACELLULAR PROTEIN ARTP"/>
    <property type="match status" value="1"/>
</dbReference>
<gene>
    <name evidence="5" type="ORF">KIM372_05610</name>
</gene>
<feature type="region of interest" description="Disordered" evidence="2">
    <location>
        <begin position="23"/>
        <end position="52"/>
    </location>
</feature>
<dbReference type="SMART" id="SM00062">
    <property type="entry name" value="PBPb"/>
    <property type="match status" value="1"/>
</dbReference>
<protein>
    <submittedName>
        <fullName evidence="5">ABC transporter substrate-binding protein</fullName>
    </submittedName>
</protein>
<dbReference type="PANTHER" id="PTHR35936">
    <property type="entry name" value="MEMBRANE-BOUND LYTIC MUREIN TRANSGLYCOSYLASE F"/>
    <property type="match status" value="1"/>
</dbReference>
<feature type="signal peptide" evidence="3">
    <location>
        <begin position="1"/>
        <end position="18"/>
    </location>
</feature>
<proteinExistence type="predicted"/>
<evidence type="ECO:0000256" key="2">
    <source>
        <dbReference type="SAM" id="MobiDB-lite"/>
    </source>
</evidence>
<evidence type="ECO:0000313" key="5">
    <source>
        <dbReference type="EMBL" id="BDR52654.1"/>
    </source>
</evidence>
<evidence type="ECO:0000313" key="6">
    <source>
        <dbReference type="Proteomes" id="UP001321766"/>
    </source>
</evidence>
<organism evidence="5 6">
    <name type="scientific">Bombiscardovia nodaiensis</name>
    <dbReference type="NCBI Taxonomy" id="2932181"/>
    <lineage>
        <taxon>Bacteria</taxon>
        <taxon>Bacillati</taxon>
        <taxon>Actinomycetota</taxon>
        <taxon>Actinomycetes</taxon>
        <taxon>Bifidobacteriales</taxon>
        <taxon>Bifidobacteriaceae</taxon>
        <taxon>Bombiscardovia</taxon>
    </lineage>
</organism>
<dbReference type="Proteomes" id="UP001321766">
    <property type="component" value="Chromosome"/>
</dbReference>
<dbReference type="CDD" id="cd01004">
    <property type="entry name" value="PBP2_MidA_like"/>
    <property type="match status" value="1"/>
</dbReference>
<dbReference type="Pfam" id="PF00497">
    <property type="entry name" value="SBP_bac_3"/>
    <property type="match status" value="1"/>
</dbReference>
<feature type="compositionally biased region" description="Low complexity" evidence="2">
    <location>
        <begin position="35"/>
        <end position="48"/>
    </location>
</feature>
<keyword evidence="6" id="KW-1185">Reference proteome</keyword>
<evidence type="ECO:0000256" key="1">
    <source>
        <dbReference type="ARBA" id="ARBA00022729"/>
    </source>
</evidence>
<dbReference type="EMBL" id="AP026798">
    <property type="protein sequence ID" value="BDR52654.1"/>
    <property type="molecule type" value="Genomic_DNA"/>
</dbReference>
<reference evidence="5 6" key="1">
    <citation type="journal article" date="2023" name="Microbiol. Spectr.">
        <title>Symbiosis of Carpenter Bees with Uncharacterized Lactic Acid Bacteria Showing NAD Auxotrophy.</title>
        <authorList>
            <person name="Kawasaki S."/>
            <person name="Ozawa K."/>
            <person name="Mori T."/>
            <person name="Yamamoto A."/>
            <person name="Ito M."/>
            <person name="Ohkuma M."/>
            <person name="Sakamoto M."/>
            <person name="Matsutani M."/>
        </authorList>
    </citation>
    <scope>NUCLEOTIDE SEQUENCE [LARGE SCALE GENOMIC DNA]</scope>
    <source>
        <strain evidence="5 6">Kim37-2</strain>
    </source>
</reference>
<evidence type="ECO:0000256" key="3">
    <source>
        <dbReference type="SAM" id="SignalP"/>
    </source>
</evidence>